<name>A0A6P8ASU3_PYRGI</name>
<keyword evidence="2" id="KW-0732">Signal</keyword>
<gene>
    <name evidence="4" type="ORF">PgNI_09152</name>
</gene>
<dbReference type="Proteomes" id="UP000515153">
    <property type="component" value="Unplaced"/>
</dbReference>
<organism evidence="3 4">
    <name type="scientific">Pyricularia grisea</name>
    <name type="common">Crabgrass-specific blast fungus</name>
    <name type="synonym">Magnaporthe grisea</name>
    <dbReference type="NCBI Taxonomy" id="148305"/>
    <lineage>
        <taxon>Eukaryota</taxon>
        <taxon>Fungi</taxon>
        <taxon>Dikarya</taxon>
        <taxon>Ascomycota</taxon>
        <taxon>Pezizomycotina</taxon>
        <taxon>Sordariomycetes</taxon>
        <taxon>Sordariomycetidae</taxon>
        <taxon>Magnaporthales</taxon>
        <taxon>Pyriculariaceae</taxon>
        <taxon>Pyricularia</taxon>
    </lineage>
</organism>
<accession>A0A6P8ASU3</accession>
<evidence type="ECO:0000256" key="1">
    <source>
        <dbReference type="SAM" id="MobiDB-lite"/>
    </source>
</evidence>
<evidence type="ECO:0000313" key="4">
    <source>
        <dbReference type="RefSeq" id="XP_030977954.1"/>
    </source>
</evidence>
<feature type="signal peptide" evidence="2">
    <location>
        <begin position="1"/>
        <end position="19"/>
    </location>
</feature>
<reference evidence="4" key="3">
    <citation type="submission" date="2025-08" db="UniProtKB">
        <authorList>
            <consortium name="RefSeq"/>
        </authorList>
    </citation>
    <scope>IDENTIFICATION</scope>
    <source>
        <strain evidence="4">NI907</strain>
    </source>
</reference>
<dbReference type="KEGG" id="pgri:PgNI_09152"/>
<reference evidence="4" key="2">
    <citation type="submission" date="2019-10" db="EMBL/GenBank/DDBJ databases">
        <authorList>
            <consortium name="NCBI Genome Project"/>
        </authorList>
    </citation>
    <scope>NUCLEOTIDE SEQUENCE</scope>
    <source>
        <strain evidence="4">NI907</strain>
    </source>
</reference>
<evidence type="ECO:0000256" key="2">
    <source>
        <dbReference type="SAM" id="SignalP"/>
    </source>
</evidence>
<protein>
    <submittedName>
        <fullName evidence="4">Uncharacterized protein</fullName>
    </submittedName>
</protein>
<sequence length="104" mass="12242">MHFFTIVFTAAICVTGAIAAPTPNNGLDVVHVGQLEARSSDENAKKEMEKQRQKELQKERQKQRNEEYNQFLRDDREMWDQSKEFLDNLKKPALDEEKRRGFRS</sequence>
<proteinExistence type="predicted"/>
<dbReference type="AlphaFoldDB" id="A0A6P8ASU3"/>
<feature type="region of interest" description="Disordered" evidence="1">
    <location>
        <begin position="38"/>
        <end position="69"/>
    </location>
</feature>
<feature type="chain" id="PRO_5028035726" evidence="2">
    <location>
        <begin position="20"/>
        <end position="104"/>
    </location>
</feature>
<dbReference type="GeneID" id="41964048"/>
<dbReference type="RefSeq" id="XP_030977954.1">
    <property type="nucleotide sequence ID" value="XM_031129140.1"/>
</dbReference>
<reference evidence="4" key="1">
    <citation type="journal article" date="2019" name="Mol. Biol. Evol.">
        <title>Blast fungal genomes show frequent chromosomal changes, gene gains and losses, and effector gene turnover.</title>
        <authorList>
            <person name="Gomez Luciano L.B."/>
            <person name="Jason Tsai I."/>
            <person name="Chuma I."/>
            <person name="Tosa Y."/>
            <person name="Chen Y.H."/>
            <person name="Li J.Y."/>
            <person name="Li M.Y."/>
            <person name="Jade Lu M.Y."/>
            <person name="Nakayashiki H."/>
            <person name="Li W.H."/>
        </authorList>
    </citation>
    <scope>NUCLEOTIDE SEQUENCE</scope>
    <source>
        <strain evidence="4">NI907</strain>
    </source>
</reference>
<keyword evidence="3" id="KW-1185">Reference proteome</keyword>
<evidence type="ECO:0000313" key="3">
    <source>
        <dbReference type="Proteomes" id="UP000515153"/>
    </source>
</evidence>